<accession>A0A8H3F858</accession>
<evidence type="ECO:0000313" key="4">
    <source>
        <dbReference type="Proteomes" id="UP000664203"/>
    </source>
</evidence>
<dbReference type="Proteomes" id="UP000664203">
    <property type="component" value="Unassembled WGS sequence"/>
</dbReference>
<organism evidence="3 4">
    <name type="scientific">Alectoria fallacina</name>
    <dbReference type="NCBI Taxonomy" id="1903189"/>
    <lineage>
        <taxon>Eukaryota</taxon>
        <taxon>Fungi</taxon>
        <taxon>Dikarya</taxon>
        <taxon>Ascomycota</taxon>
        <taxon>Pezizomycotina</taxon>
        <taxon>Lecanoromycetes</taxon>
        <taxon>OSLEUM clade</taxon>
        <taxon>Lecanoromycetidae</taxon>
        <taxon>Lecanorales</taxon>
        <taxon>Lecanorineae</taxon>
        <taxon>Parmeliaceae</taxon>
        <taxon>Alectoria</taxon>
    </lineage>
</organism>
<feature type="compositionally biased region" description="Polar residues" evidence="2">
    <location>
        <begin position="254"/>
        <end position="279"/>
    </location>
</feature>
<feature type="region of interest" description="Disordered" evidence="2">
    <location>
        <begin position="160"/>
        <end position="207"/>
    </location>
</feature>
<feature type="compositionally biased region" description="Basic residues" evidence="2">
    <location>
        <begin position="389"/>
        <end position="398"/>
    </location>
</feature>
<feature type="region of interest" description="Disordered" evidence="2">
    <location>
        <begin position="232"/>
        <end position="464"/>
    </location>
</feature>
<feature type="region of interest" description="Disordered" evidence="2">
    <location>
        <begin position="21"/>
        <end position="71"/>
    </location>
</feature>
<feature type="coiled-coil region" evidence="1">
    <location>
        <begin position="83"/>
        <end position="117"/>
    </location>
</feature>
<feature type="region of interest" description="Disordered" evidence="2">
    <location>
        <begin position="481"/>
        <end position="534"/>
    </location>
</feature>
<feature type="compositionally biased region" description="Basic and acidic residues" evidence="2">
    <location>
        <begin position="491"/>
        <end position="518"/>
    </location>
</feature>
<feature type="compositionally biased region" description="Polar residues" evidence="2">
    <location>
        <begin position="62"/>
        <end position="71"/>
    </location>
</feature>
<feature type="compositionally biased region" description="Polar residues" evidence="2">
    <location>
        <begin position="21"/>
        <end position="46"/>
    </location>
</feature>
<feature type="compositionally biased region" description="Polar residues" evidence="2">
    <location>
        <begin position="166"/>
        <end position="207"/>
    </location>
</feature>
<reference evidence="3" key="1">
    <citation type="submission" date="2021-03" db="EMBL/GenBank/DDBJ databases">
        <authorList>
            <person name="Tagirdzhanova G."/>
        </authorList>
    </citation>
    <scope>NUCLEOTIDE SEQUENCE</scope>
</reference>
<protein>
    <submittedName>
        <fullName evidence="3">Uncharacterized protein</fullName>
    </submittedName>
</protein>
<name>A0A8H3F858_9LECA</name>
<keyword evidence="1" id="KW-0175">Coiled coil</keyword>
<dbReference type="OrthoDB" id="5396360at2759"/>
<evidence type="ECO:0000313" key="3">
    <source>
        <dbReference type="EMBL" id="CAF9916011.1"/>
    </source>
</evidence>
<feature type="compositionally biased region" description="Polar residues" evidence="2">
    <location>
        <begin position="440"/>
        <end position="452"/>
    </location>
</feature>
<feature type="compositionally biased region" description="Polar residues" evidence="2">
    <location>
        <begin position="360"/>
        <end position="388"/>
    </location>
</feature>
<feature type="compositionally biased region" description="Basic and acidic residues" evidence="2">
    <location>
        <begin position="406"/>
        <end position="425"/>
    </location>
</feature>
<feature type="compositionally biased region" description="Pro residues" evidence="2">
    <location>
        <begin position="281"/>
        <end position="291"/>
    </location>
</feature>
<evidence type="ECO:0000256" key="1">
    <source>
        <dbReference type="SAM" id="Coils"/>
    </source>
</evidence>
<gene>
    <name evidence="3" type="ORF">ALECFALPRED_010469</name>
</gene>
<evidence type="ECO:0000256" key="2">
    <source>
        <dbReference type="SAM" id="MobiDB-lite"/>
    </source>
</evidence>
<dbReference type="AlphaFoldDB" id="A0A8H3F858"/>
<dbReference type="EMBL" id="CAJPDR010000087">
    <property type="protein sequence ID" value="CAF9916011.1"/>
    <property type="molecule type" value="Genomic_DNA"/>
</dbReference>
<proteinExistence type="predicted"/>
<comment type="caution">
    <text evidence="3">The sequence shown here is derived from an EMBL/GenBank/DDBJ whole genome shotgun (WGS) entry which is preliminary data.</text>
</comment>
<keyword evidence="4" id="KW-1185">Reference proteome</keyword>
<sequence length="534" mass="59290">MVLKSIMSGNLVEAKIKQRQSNFLGPSPTDPSTCRPNLLEPTSSKKYSAPRRRGSEVEDTETPSFDQVFDSSIGTSADPIPILEEQRRDIDRIMASVNILQQDMISLRKSVEHLEDQRDQESHDFVGDVDILTDSITRVGSRLGELDVLNLEMKMMQQRIKRMEESNSTGRRSSTVLGYAQQSRRSSPTTDEQTIPRNDASSNGLLSSVTQTPLSACFDGLFAPRRTAFKRPDVVDGGDLSYQRPLSGSKDESLPTQIPSTIRPKSSVNATASKGSHTPVNMPPPQIPPKGPEQRILRRSSSIASNVATRTASKSVTGTTNSTGLPRLVSQMQEASRNFHQGHQGTHTSDDELVNDIHPRSSTGHAQQPGNNTAHSRQNRTDGTTQQHPPKRQRRRSVPMHLSTLDQEKLDGPDAAKANDQDQQTRGHTTHHDSKRRKTTAFNTDTPSTSIWATDPISSRRDEQRLSVRIDGDANRRFSRFQAYESKGRKRPGERDKEGYLLKSDGTRDPRSVKSIDRSKKKKAEAEAEAELSG</sequence>
<feature type="compositionally biased region" description="Polar residues" evidence="2">
    <location>
        <begin position="299"/>
        <end position="347"/>
    </location>
</feature>